<evidence type="ECO:0000313" key="2">
    <source>
        <dbReference type="Proteomes" id="UP000032735"/>
    </source>
</evidence>
<reference evidence="1 2" key="1">
    <citation type="submission" date="2013-07" db="EMBL/GenBank/DDBJ databases">
        <authorList>
            <person name="Genoscope - CEA"/>
        </authorList>
    </citation>
    <scope>NUCLEOTIDE SEQUENCE [LARGE SCALE GENOMIC DNA]</scope>
    <source>
        <strain evidence="1 2">G6</strain>
    </source>
</reference>
<dbReference type="AlphaFoldDB" id="A0A068R6E1"/>
<proteinExistence type="predicted"/>
<dbReference type="KEGG" id="xpo:XPG1_3191"/>
<dbReference type="EMBL" id="FO704551">
    <property type="protein sequence ID" value="CDG22827.1"/>
    <property type="molecule type" value="Genomic_DNA"/>
</dbReference>
<organism evidence="1 2">
    <name type="scientific">Xenorhabdus poinarii G6</name>
    <dbReference type="NCBI Taxonomy" id="1354304"/>
    <lineage>
        <taxon>Bacteria</taxon>
        <taxon>Pseudomonadati</taxon>
        <taxon>Pseudomonadota</taxon>
        <taxon>Gammaproteobacteria</taxon>
        <taxon>Enterobacterales</taxon>
        <taxon>Morganellaceae</taxon>
        <taxon>Xenorhabdus</taxon>
    </lineage>
</organism>
<accession>A0A068R6E1</accession>
<dbReference type="Proteomes" id="UP000032735">
    <property type="component" value="Chromosome"/>
</dbReference>
<name>A0A068R6E1_9GAMM</name>
<keyword evidence="2" id="KW-1185">Reference proteome</keyword>
<dbReference type="HOGENOM" id="CLU_3159547_0_0_6"/>
<sequence length="48" mass="5699">MKNQLSVDNFYLSAIPNEKIKNHKIKNIILRNYGVNNLIIKHKEKIYS</sequence>
<protein>
    <submittedName>
        <fullName evidence="1">Uncharacterized protein</fullName>
    </submittedName>
</protein>
<evidence type="ECO:0000313" key="1">
    <source>
        <dbReference type="EMBL" id="CDG22827.1"/>
    </source>
</evidence>
<gene>
    <name evidence="1" type="ORF">XPG1_3191</name>
</gene>